<keyword evidence="1" id="KW-0472">Membrane</keyword>
<feature type="signal peptide" evidence="2">
    <location>
        <begin position="1"/>
        <end position="31"/>
    </location>
</feature>
<name>A0AAD6J3J1_DREDA</name>
<comment type="caution">
    <text evidence="3">The sequence shown here is derived from an EMBL/GenBank/DDBJ whole genome shotgun (WGS) entry which is preliminary data.</text>
</comment>
<organism evidence="3 4">
    <name type="scientific">Drechslerella dactyloides</name>
    <name type="common">Nematode-trapping fungus</name>
    <name type="synonym">Arthrobotrys dactyloides</name>
    <dbReference type="NCBI Taxonomy" id="74499"/>
    <lineage>
        <taxon>Eukaryota</taxon>
        <taxon>Fungi</taxon>
        <taxon>Dikarya</taxon>
        <taxon>Ascomycota</taxon>
        <taxon>Pezizomycotina</taxon>
        <taxon>Orbiliomycetes</taxon>
        <taxon>Orbiliales</taxon>
        <taxon>Orbiliaceae</taxon>
        <taxon>Drechslerella</taxon>
    </lineage>
</organism>
<evidence type="ECO:0000256" key="1">
    <source>
        <dbReference type="SAM" id="Phobius"/>
    </source>
</evidence>
<accession>A0AAD6J3J1</accession>
<dbReference type="EMBL" id="JAQGDS010000002">
    <property type="protein sequence ID" value="KAJ6263406.1"/>
    <property type="molecule type" value="Genomic_DNA"/>
</dbReference>
<gene>
    <name evidence="3" type="ORF">Dda_1969</name>
</gene>
<feature type="chain" id="PRO_5042093027" description="Mid2 domain-containing protein" evidence="2">
    <location>
        <begin position="32"/>
        <end position="232"/>
    </location>
</feature>
<keyword evidence="2" id="KW-0732">Signal</keyword>
<sequence length="232" mass="24596">MPAEAPSTTRWPSTSSLLCLLAAFLPAAVHAAAMQLPSIPRTTAITTTIQPFQTPQAMQTPPPDSSVIPITVDGTVTAITVRDCSIDTAQPHTAYTFIATVGENIEVSTVTDGVCVTALAKNSNGNSGGDRSSGLSDGALIGITLGVSIPVLAAVGFYFYRLLKQHNEKNEAFNAYHRKWMEQQRAEREAQSGNINLSRSASIEMPAPAFRPRDPDIVAPPGNLVTHISAGR</sequence>
<proteinExistence type="predicted"/>
<protein>
    <recommendedName>
        <fullName evidence="5">Mid2 domain-containing protein</fullName>
    </recommendedName>
</protein>
<dbReference type="AlphaFoldDB" id="A0AAD6J3J1"/>
<reference evidence="3" key="1">
    <citation type="submission" date="2023-01" db="EMBL/GenBank/DDBJ databases">
        <title>The chitinases involved in constricting ring structure development in the nematode-trapping fungus Drechslerella dactyloides.</title>
        <authorList>
            <person name="Wang R."/>
            <person name="Zhang L."/>
            <person name="Tang P."/>
            <person name="Li S."/>
            <person name="Liang L."/>
        </authorList>
    </citation>
    <scope>NUCLEOTIDE SEQUENCE</scope>
    <source>
        <strain evidence="3">YMF1.00031</strain>
    </source>
</reference>
<keyword evidence="1" id="KW-0812">Transmembrane</keyword>
<feature type="transmembrane region" description="Helical" evidence="1">
    <location>
        <begin position="139"/>
        <end position="160"/>
    </location>
</feature>
<dbReference type="Proteomes" id="UP001221413">
    <property type="component" value="Unassembled WGS sequence"/>
</dbReference>
<evidence type="ECO:0008006" key="5">
    <source>
        <dbReference type="Google" id="ProtNLM"/>
    </source>
</evidence>
<keyword evidence="4" id="KW-1185">Reference proteome</keyword>
<evidence type="ECO:0000313" key="3">
    <source>
        <dbReference type="EMBL" id="KAJ6263406.1"/>
    </source>
</evidence>
<evidence type="ECO:0000256" key="2">
    <source>
        <dbReference type="SAM" id="SignalP"/>
    </source>
</evidence>
<keyword evidence="1" id="KW-1133">Transmembrane helix</keyword>
<evidence type="ECO:0000313" key="4">
    <source>
        <dbReference type="Proteomes" id="UP001221413"/>
    </source>
</evidence>